<dbReference type="InterPro" id="IPR036249">
    <property type="entry name" value="Thioredoxin-like_sf"/>
</dbReference>
<evidence type="ECO:0000313" key="2">
    <source>
        <dbReference type="EMBL" id="MCM5682758.1"/>
    </source>
</evidence>
<organism evidence="2 3">
    <name type="scientific">Caldimonas mangrovi</name>
    <dbReference type="NCBI Taxonomy" id="2944811"/>
    <lineage>
        <taxon>Bacteria</taxon>
        <taxon>Pseudomonadati</taxon>
        <taxon>Pseudomonadota</taxon>
        <taxon>Betaproteobacteria</taxon>
        <taxon>Burkholderiales</taxon>
        <taxon>Sphaerotilaceae</taxon>
        <taxon>Caldimonas</taxon>
    </lineage>
</organism>
<comment type="caution">
    <text evidence="2">The sequence shown here is derived from an EMBL/GenBank/DDBJ whole genome shotgun (WGS) entry which is preliminary data.</text>
</comment>
<dbReference type="CDD" id="cd02947">
    <property type="entry name" value="TRX_family"/>
    <property type="match status" value="1"/>
</dbReference>
<dbReference type="RefSeq" id="WP_251781303.1">
    <property type="nucleotide sequence ID" value="NZ_JAMKFE010000023.1"/>
</dbReference>
<sequence length="108" mass="12094">MPMTTRFEPIEPTRAEIDATQGALVLEFGAPWCGYCQAAQPLIERAFTRNVAASHLKIEDGKGRPLGRSYGVKLWPTLVFLRDGQEVERLVRPSDARSIEQALQRIQA</sequence>
<evidence type="ECO:0000259" key="1">
    <source>
        <dbReference type="PROSITE" id="PS51352"/>
    </source>
</evidence>
<feature type="domain" description="Thioredoxin" evidence="1">
    <location>
        <begin position="1"/>
        <end position="108"/>
    </location>
</feature>
<dbReference type="InterPro" id="IPR013766">
    <property type="entry name" value="Thioredoxin_domain"/>
</dbReference>
<dbReference type="Proteomes" id="UP001165541">
    <property type="component" value="Unassembled WGS sequence"/>
</dbReference>
<dbReference type="PROSITE" id="PS51352">
    <property type="entry name" value="THIOREDOXIN_2"/>
    <property type="match status" value="1"/>
</dbReference>
<dbReference type="EMBL" id="JAMKFE010000023">
    <property type="protein sequence ID" value="MCM5682758.1"/>
    <property type="molecule type" value="Genomic_DNA"/>
</dbReference>
<accession>A0ABT0YY46</accession>
<protein>
    <submittedName>
        <fullName evidence="2">Thioredoxin family protein</fullName>
    </submittedName>
</protein>
<proteinExistence type="predicted"/>
<evidence type="ECO:0000313" key="3">
    <source>
        <dbReference type="Proteomes" id="UP001165541"/>
    </source>
</evidence>
<name>A0ABT0YY46_9BURK</name>
<dbReference type="SUPFAM" id="SSF52833">
    <property type="entry name" value="Thioredoxin-like"/>
    <property type="match status" value="1"/>
</dbReference>
<dbReference type="Gene3D" id="3.40.30.10">
    <property type="entry name" value="Glutaredoxin"/>
    <property type="match status" value="1"/>
</dbReference>
<gene>
    <name evidence="2" type="ORF">M8A51_24770</name>
</gene>
<keyword evidence="3" id="KW-1185">Reference proteome</keyword>
<dbReference type="Pfam" id="PF00085">
    <property type="entry name" value="Thioredoxin"/>
    <property type="match status" value="1"/>
</dbReference>
<reference evidence="2" key="1">
    <citation type="submission" date="2022-05" db="EMBL/GenBank/DDBJ databases">
        <title>Schlegelella sp. nov., isolated from mangrove soil.</title>
        <authorList>
            <person name="Liu Y."/>
            <person name="Ge X."/>
            <person name="Liu W."/>
        </authorList>
    </citation>
    <scope>NUCLEOTIDE SEQUENCE</scope>
    <source>
        <strain evidence="2">S2-27</strain>
    </source>
</reference>